<evidence type="ECO:0000313" key="14">
    <source>
        <dbReference type="EMBL" id="KAK6325245.1"/>
    </source>
</evidence>
<feature type="region of interest" description="Disordered" evidence="12">
    <location>
        <begin position="68"/>
        <end position="97"/>
    </location>
</feature>
<keyword evidence="8" id="KW-0238">DNA-binding</keyword>
<dbReference type="GO" id="GO:0008270">
    <property type="term" value="F:zinc ion binding"/>
    <property type="evidence" value="ECO:0007669"/>
    <property type="project" value="UniProtKB-KW"/>
</dbReference>
<dbReference type="Pfam" id="PF00096">
    <property type="entry name" value="zf-C2H2"/>
    <property type="match status" value="6"/>
</dbReference>
<dbReference type="Gene3D" id="3.30.160.60">
    <property type="entry name" value="Classic Zinc Finger"/>
    <property type="match status" value="6"/>
</dbReference>
<dbReference type="Proteomes" id="UP001356427">
    <property type="component" value="Unassembled WGS sequence"/>
</dbReference>
<dbReference type="GO" id="GO:0005654">
    <property type="term" value="C:nucleoplasm"/>
    <property type="evidence" value="ECO:0007669"/>
    <property type="project" value="TreeGrafter"/>
</dbReference>
<proteinExistence type="inferred from homology"/>
<evidence type="ECO:0000256" key="3">
    <source>
        <dbReference type="ARBA" id="ARBA00022723"/>
    </source>
</evidence>
<dbReference type="PROSITE" id="PS00028">
    <property type="entry name" value="ZINC_FINGER_C2H2_1"/>
    <property type="match status" value="6"/>
</dbReference>
<sequence length="404" mass="46266">MSETSVLRQRISSVMDILASAAVTEICKLVEDCCGALSVEVFQSKEQIKMLEKQLSLSESRYKSVSGKEGQTLVTSGSSKTNSPSGNYPAAYGNDADNTDDDEDFQQFIVSEEEFPPEQQHCKQEWSPSLGQYNWNPIQIKEEQEEFGIIQEEEDSVFTPAWVKSDYDQYPTQSSQTQSEECKDRMASTEQIKTEPKEDDSSEPTRDSQPHCKLKGRKSMDLKSPVQSRSHTEDKSFCCSDCGECFTQMGTLDSHMRTHTREKSYHCQDCDKVFTRLDRFKSHRKAHTGEKPHRCGECGKCFSQVGYLNYHIKTHTGEKPHRCHDCGKCFFRIGELKLHRRIHTGEKPHRCKVCGKCFARPSNLSSHIRIHTGEKSYSCHYCGKCFRHKGNLTTHMRIHTRKII</sequence>
<keyword evidence="3" id="KW-0479">Metal-binding</keyword>
<evidence type="ECO:0000256" key="11">
    <source>
        <dbReference type="PROSITE-ProRule" id="PRU00042"/>
    </source>
</evidence>
<dbReference type="SMART" id="SM00355">
    <property type="entry name" value="ZnF_C2H2"/>
    <property type="match status" value="6"/>
</dbReference>
<evidence type="ECO:0000256" key="10">
    <source>
        <dbReference type="ARBA" id="ARBA00023242"/>
    </source>
</evidence>
<feature type="compositionally biased region" description="Basic and acidic residues" evidence="12">
    <location>
        <begin position="180"/>
        <end position="196"/>
    </location>
</feature>
<dbReference type="FunFam" id="3.30.160.60:FF:000624">
    <property type="entry name" value="zinc finger protein 697"/>
    <property type="match status" value="1"/>
</dbReference>
<dbReference type="GO" id="GO:0000978">
    <property type="term" value="F:RNA polymerase II cis-regulatory region sequence-specific DNA binding"/>
    <property type="evidence" value="ECO:0007669"/>
    <property type="project" value="TreeGrafter"/>
</dbReference>
<evidence type="ECO:0000256" key="2">
    <source>
        <dbReference type="ARBA" id="ARBA00006991"/>
    </source>
</evidence>
<keyword evidence="5 11" id="KW-0863">Zinc-finger</keyword>
<feature type="domain" description="C2H2-type" evidence="13">
    <location>
        <begin position="237"/>
        <end position="264"/>
    </location>
</feature>
<keyword evidence="9" id="KW-0804">Transcription</keyword>
<dbReference type="SUPFAM" id="SSF57667">
    <property type="entry name" value="beta-beta-alpha zinc fingers"/>
    <property type="match status" value="3"/>
</dbReference>
<keyword evidence="7" id="KW-0805">Transcription regulation</keyword>
<dbReference type="FunFam" id="3.30.160.60:FF:001480">
    <property type="entry name" value="Si:cabz01071911.3"/>
    <property type="match status" value="2"/>
</dbReference>
<feature type="domain" description="C2H2-type" evidence="13">
    <location>
        <begin position="265"/>
        <end position="292"/>
    </location>
</feature>
<feature type="compositionally biased region" description="Polar residues" evidence="12">
    <location>
        <begin position="170"/>
        <end position="179"/>
    </location>
</feature>
<keyword evidence="6" id="KW-0862">Zinc</keyword>
<accession>A0AAN8M5I3</accession>
<evidence type="ECO:0000313" key="15">
    <source>
        <dbReference type="Proteomes" id="UP001356427"/>
    </source>
</evidence>
<feature type="compositionally biased region" description="Polar residues" evidence="12">
    <location>
        <begin position="72"/>
        <end position="86"/>
    </location>
</feature>
<evidence type="ECO:0000256" key="12">
    <source>
        <dbReference type="SAM" id="MobiDB-lite"/>
    </source>
</evidence>
<keyword evidence="15" id="KW-1185">Reference proteome</keyword>
<evidence type="ECO:0000256" key="6">
    <source>
        <dbReference type="ARBA" id="ARBA00022833"/>
    </source>
</evidence>
<dbReference type="PANTHER" id="PTHR24399:SF23">
    <property type="entry name" value="C2H2-TYPE DOMAIN-CONTAINING PROTEIN"/>
    <property type="match status" value="1"/>
</dbReference>
<dbReference type="PROSITE" id="PS50157">
    <property type="entry name" value="ZINC_FINGER_C2H2_2"/>
    <property type="match status" value="6"/>
</dbReference>
<reference evidence="14 15" key="1">
    <citation type="submission" date="2021-04" db="EMBL/GenBank/DDBJ databases">
        <authorList>
            <person name="De Guttry C."/>
            <person name="Zahm M."/>
            <person name="Klopp C."/>
            <person name="Cabau C."/>
            <person name="Louis A."/>
            <person name="Berthelot C."/>
            <person name="Parey E."/>
            <person name="Roest Crollius H."/>
            <person name="Montfort J."/>
            <person name="Robinson-Rechavi M."/>
            <person name="Bucao C."/>
            <person name="Bouchez O."/>
            <person name="Gislard M."/>
            <person name="Lluch J."/>
            <person name="Milhes M."/>
            <person name="Lampietro C."/>
            <person name="Lopez Roques C."/>
            <person name="Donnadieu C."/>
            <person name="Braasch I."/>
            <person name="Desvignes T."/>
            <person name="Postlethwait J."/>
            <person name="Bobe J."/>
            <person name="Wedekind C."/>
            <person name="Guiguen Y."/>
        </authorList>
    </citation>
    <scope>NUCLEOTIDE SEQUENCE [LARGE SCALE GENOMIC DNA]</scope>
    <source>
        <strain evidence="14">Cs_M1</strain>
        <tissue evidence="14">Blood</tissue>
    </source>
</reference>
<evidence type="ECO:0000256" key="7">
    <source>
        <dbReference type="ARBA" id="ARBA00023015"/>
    </source>
</evidence>
<dbReference type="FunFam" id="3.30.160.60:FF:002343">
    <property type="entry name" value="Zinc finger protein 33A"/>
    <property type="match status" value="2"/>
</dbReference>
<dbReference type="FunFam" id="3.30.160.60:FF:000110">
    <property type="entry name" value="Zinc finger protein-like"/>
    <property type="match status" value="1"/>
</dbReference>
<evidence type="ECO:0000256" key="8">
    <source>
        <dbReference type="ARBA" id="ARBA00023125"/>
    </source>
</evidence>
<evidence type="ECO:0000256" key="9">
    <source>
        <dbReference type="ARBA" id="ARBA00023163"/>
    </source>
</evidence>
<feature type="region of interest" description="Disordered" evidence="12">
    <location>
        <begin position="168"/>
        <end position="234"/>
    </location>
</feature>
<name>A0AAN8M5I3_9TELE</name>
<feature type="domain" description="C2H2-type" evidence="13">
    <location>
        <begin position="349"/>
        <end position="376"/>
    </location>
</feature>
<evidence type="ECO:0000256" key="5">
    <source>
        <dbReference type="ARBA" id="ARBA00022771"/>
    </source>
</evidence>
<feature type="domain" description="C2H2-type" evidence="13">
    <location>
        <begin position="321"/>
        <end position="348"/>
    </location>
</feature>
<comment type="caution">
    <text evidence="14">The sequence shown here is derived from an EMBL/GenBank/DDBJ whole genome shotgun (WGS) entry which is preliminary data.</text>
</comment>
<evidence type="ECO:0000256" key="1">
    <source>
        <dbReference type="ARBA" id="ARBA00004123"/>
    </source>
</evidence>
<protein>
    <recommendedName>
        <fullName evidence="13">C2H2-type domain-containing protein</fullName>
    </recommendedName>
</protein>
<keyword evidence="4" id="KW-0677">Repeat</keyword>
<dbReference type="AlphaFoldDB" id="A0AAN8M5I3"/>
<feature type="domain" description="C2H2-type" evidence="13">
    <location>
        <begin position="293"/>
        <end position="320"/>
    </location>
</feature>
<keyword evidence="10" id="KW-0539">Nucleus</keyword>
<comment type="subcellular location">
    <subcellularLocation>
        <location evidence="1">Nucleus</location>
    </subcellularLocation>
</comment>
<dbReference type="InterPro" id="IPR013087">
    <property type="entry name" value="Znf_C2H2_type"/>
</dbReference>
<comment type="similarity">
    <text evidence="2">Belongs to the krueppel C2H2-type zinc-finger protein family.</text>
</comment>
<gene>
    <name evidence="14" type="ORF">J4Q44_G00045870</name>
</gene>
<dbReference type="GO" id="GO:0001227">
    <property type="term" value="F:DNA-binding transcription repressor activity, RNA polymerase II-specific"/>
    <property type="evidence" value="ECO:0007669"/>
    <property type="project" value="TreeGrafter"/>
</dbReference>
<dbReference type="PANTHER" id="PTHR24399">
    <property type="entry name" value="ZINC FINGER AND BTB DOMAIN-CONTAINING"/>
    <property type="match status" value="1"/>
</dbReference>
<dbReference type="InterPro" id="IPR036236">
    <property type="entry name" value="Znf_C2H2_sf"/>
</dbReference>
<feature type="domain" description="C2H2-type" evidence="13">
    <location>
        <begin position="377"/>
        <end position="404"/>
    </location>
</feature>
<organism evidence="14 15">
    <name type="scientific">Coregonus suidteri</name>
    <dbReference type="NCBI Taxonomy" id="861788"/>
    <lineage>
        <taxon>Eukaryota</taxon>
        <taxon>Metazoa</taxon>
        <taxon>Chordata</taxon>
        <taxon>Craniata</taxon>
        <taxon>Vertebrata</taxon>
        <taxon>Euteleostomi</taxon>
        <taxon>Actinopterygii</taxon>
        <taxon>Neopterygii</taxon>
        <taxon>Teleostei</taxon>
        <taxon>Protacanthopterygii</taxon>
        <taxon>Salmoniformes</taxon>
        <taxon>Salmonidae</taxon>
        <taxon>Coregoninae</taxon>
        <taxon>Coregonus</taxon>
    </lineage>
</organism>
<evidence type="ECO:0000259" key="13">
    <source>
        <dbReference type="PROSITE" id="PS50157"/>
    </source>
</evidence>
<dbReference type="EMBL" id="JAGTTL010000003">
    <property type="protein sequence ID" value="KAK6325245.1"/>
    <property type="molecule type" value="Genomic_DNA"/>
</dbReference>
<evidence type="ECO:0000256" key="4">
    <source>
        <dbReference type="ARBA" id="ARBA00022737"/>
    </source>
</evidence>